<evidence type="ECO:0000313" key="4">
    <source>
        <dbReference type="Proteomes" id="UP000280842"/>
    </source>
</evidence>
<keyword evidence="3" id="KW-0645">Protease</keyword>
<dbReference type="PANTHER" id="PTHR42733:SF13">
    <property type="entry name" value="DJ-1_PFPI DOMAIN-CONTAINING PROTEIN"/>
    <property type="match status" value="1"/>
</dbReference>
<dbReference type="InterPro" id="IPR006286">
    <property type="entry name" value="C56_PfpI-like"/>
</dbReference>
<dbReference type="InterPro" id="IPR002818">
    <property type="entry name" value="DJ-1/PfpI"/>
</dbReference>
<evidence type="ECO:0000256" key="1">
    <source>
        <dbReference type="ARBA" id="ARBA00008542"/>
    </source>
</evidence>
<evidence type="ECO:0000313" key="3">
    <source>
        <dbReference type="EMBL" id="RMA97650.1"/>
    </source>
</evidence>
<dbReference type="AlphaFoldDB" id="A0A3M0BJZ2"/>
<proteinExistence type="inferred from homology"/>
<dbReference type="RefSeq" id="WP_121922426.1">
    <property type="nucleotide sequence ID" value="NZ_REFO01000010.1"/>
</dbReference>
<evidence type="ECO:0000259" key="2">
    <source>
        <dbReference type="Pfam" id="PF01965"/>
    </source>
</evidence>
<dbReference type="CDD" id="cd03134">
    <property type="entry name" value="GATase1_PfpI_like"/>
    <property type="match status" value="1"/>
</dbReference>
<dbReference type="NCBIfam" id="TIGR01382">
    <property type="entry name" value="PfpI"/>
    <property type="match status" value="1"/>
</dbReference>
<dbReference type="PROSITE" id="PS51276">
    <property type="entry name" value="PEPTIDASE_C56_PFPI"/>
    <property type="match status" value="1"/>
</dbReference>
<dbReference type="EMBL" id="REFO01000010">
    <property type="protein sequence ID" value="RMA97650.1"/>
    <property type="molecule type" value="Genomic_DNA"/>
</dbReference>
<comment type="caution">
    <text evidence="3">The sequence shown here is derived from an EMBL/GenBank/DDBJ whole genome shotgun (WGS) entry which is preliminary data.</text>
</comment>
<accession>A0A3M0BJZ2</accession>
<dbReference type="GO" id="GO:0006508">
    <property type="term" value="P:proteolysis"/>
    <property type="evidence" value="ECO:0007669"/>
    <property type="project" value="UniProtKB-KW"/>
</dbReference>
<dbReference type="SUPFAM" id="SSF52317">
    <property type="entry name" value="Class I glutamine amidotransferase-like"/>
    <property type="match status" value="1"/>
</dbReference>
<name>A0A3M0BJZ2_9AQUI</name>
<comment type="similarity">
    <text evidence="1">Belongs to the peptidase C56 family.</text>
</comment>
<keyword evidence="4" id="KW-1185">Reference proteome</keyword>
<dbReference type="Gene3D" id="3.40.50.880">
    <property type="match status" value="1"/>
</dbReference>
<dbReference type="InterPro" id="IPR029062">
    <property type="entry name" value="Class_I_gatase-like"/>
</dbReference>
<organism evidence="3 4">
    <name type="scientific">Hydrogenothermus marinus</name>
    <dbReference type="NCBI Taxonomy" id="133270"/>
    <lineage>
        <taxon>Bacteria</taxon>
        <taxon>Pseudomonadati</taxon>
        <taxon>Aquificota</taxon>
        <taxon>Aquificia</taxon>
        <taxon>Aquificales</taxon>
        <taxon>Hydrogenothermaceae</taxon>
        <taxon>Hydrogenothermus</taxon>
    </lineage>
</organism>
<dbReference type="Proteomes" id="UP000280842">
    <property type="component" value="Unassembled WGS sequence"/>
</dbReference>
<feature type="domain" description="DJ-1/PfpI" evidence="2">
    <location>
        <begin position="2"/>
        <end position="164"/>
    </location>
</feature>
<gene>
    <name evidence="3" type="ORF">CLV39_0270</name>
</gene>
<dbReference type="Pfam" id="PF01965">
    <property type="entry name" value="DJ-1_PfpI"/>
    <property type="match status" value="1"/>
</dbReference>
<sequence length="170" mass="19327">MKRIALLLENFVEEVEFIYPLYRFKEEKFNITVLSPKVGEFKGKNGLTFFSNQQIEPNRAKEFDAVFIPGGYAPDRFRRDKETVDFIRNMYKENKIIGAICHAPWVLISAGIIKGKKITGFFSIKDDIKNAGAIYTGNPVEIDGNIITGTDPKAMPEMVKVFIKKLNGEL</sequence>
<reference evidence="3 4" key="1">
    <citation type="submission" date="2018-10" db="EMBL/GenBank/DDBJ databases">
        <title>Genomic Encyclopedia of Archaeal and Bacterial Type Strains, Phase II (KMG-II): from individual species to whole genera.</title>
        <authorList>
            <person name="Goeker M."/>
        </authorList>
    </citation>
    <scope>NUCLEOTIDE SEQUENCE [LARGE SCALE GENOMIC DNA]</scope>
    <source>
        <strain evidence="3 4">VM1</strain>
    </source>
</reference>
<protein>
    <submittedName>
        <fullName evidence="3">Protease I</fullName>
    </submittedName>
</protein>
<keyword evidence="3" id="KW-0378">Hydrolase</keyword>
<dbReference type="OrthoDB" id="9800516at2"/>
<dbReference type="GO" id="GO:0008233">
    <property type="term" value="F:peptidase activity"/>
    <property type="evidence" value="ECO:0007669"/>
    <property type="project" value="UniProtKB-KW"/>
</dbReference>
<dbReference type="PANTHER" id="PTHR42733">
    <property type="entry name" value="DJ-1 PROTEIN"/>
    <property type="match status" value="1"/>
</dbReference>